<organism evidence="2 3">
    <name type="scientific">Aporhodopirellula rubra</name>
    <dbReference type="NCBI Taxonomy" id="980271"/>
    <lineage>
        <taxon>Bacteria</taxon>
        <taxon>Pseudomonadati</taxon>
        <taxon>Planctomycetota</taxon>
        <taxon>Planctomycetia</taxon>
        <taxon>Pirellulales</taxon>
        <taxon>Pirellulaceae</taxon>
        <taxon>Aporhodopirellula</taxon>
    </lineage>
</organism>
<gene>
    <name evidence="2" type="ORF">FHS27_003204</name>
</gene>
<sequence>MIAIDSRAHDCVRFLSVGVRTACGIAINRNMNGQGLLFITITLVFGVAMLLAKLCVLVQ</sequence>
<comment type="caution">
    <text evidence="2">The sequence shown here is derived from an EMBL/GenBank/DDBJ whole genome shotgun (WGS) entry which is preliminary data.</text>
</comment>
<protein>
    <submittedName>
        <fullName evidence="2">Uncharacterized protein</fullName>
    </submittedName>
</protein>
<keyword evidence="1" id="KW-1133">Transmembrane helix</keyword>
<evidence type="ECO:0000256" key="1">
    <source>
        <dbReference type="SAM" id="Phobius"/>
    </source>
</evidence>
<dbReference type="Proteomes" id="UP000536179">
    <property type="component" value="Unassembled WGS sequence"/>
</dbReference>
<feature type="transmembrane region" description="Helical" evidence="1">
    <location>
        <begin position="36"/>
        <end position="58"/>
    </location>
</feature>
<name>A0A7W5H6J2_9BACT</name>
<keyword evidence="1" id="KW-0812">Transmembrane</keyword>
<accession>A0A7W5H6J2</accession>
<reference evidence="2 3" key="1">
    <citation type="submission" date="2020-08" db="EMBL/GenBank/DDBJ databases">
        <title>Genomic Encyclopedia of Type Strains, Phase III (KMG-III): the genomes of soil and plant-associated and newly described type strains.</title>
        <authorList>
            <person name="Whitman W."/>
        </authorList>
    </citation>
    <scope>NUCLEOTIDE SEQUENCE [LARGE SCALE GENOMIC DNA]</scope>
    <source>
        <strain evidence="2 3">CECT 8075</strain>
    </source>
</reference>
<keyword evidence="3" id="KW-1185">Reference proteome</keyword>
<keyword evidence="1" id="KW-0472">Membrane</keyword>
<dbReference type="AlphaFoldDB" id="A0A7W5H6J2"/>
<dbReference type="EMBL" id="JACHXU010000010">
    <property type="protein sequence ID" value="MBB3207383.1"/>
    <property type="molecule type" value="Genomic_DNA"/>
</dbReference>
<evidence type="ECO:0000313" key="3">
    <source>
        <dbReference type="Proteomes" id="UP000536179"/>
    </source>
</evidence>
<proteinExistence type="predicted"/>
<evidence type="ECO:0000313" key="2">
    <source>
        <dbReference type="EMBL" id="MBB3207383.1"/>
    </source>
</evidence>